<feature type="compositionally biased region" description="Basic and acidic residues" evidence="4">
    <location>
        <begin position="161"/>
        <end position="176"/>
    </location>
</feature>
<feature type="compositionally biased region" description="Pro residues" evidence="4">
    <location>
        <begin position="288"/>
        <end position="316"/>
    </location>
</feature>
<gene>
    <name evidence="5" type="ORF">GSOID_T00011514001</name>
</gene>
<dbReference type="GO" id="GO:0031209">
    <property type="term" value="C:SCAR complex"/>
    <property type="evidence" value="ECO:0007669"/>
    <property type="project" value="TreeGrafter"/>
</dbReference>
<organism evidence="5">
    <name type="scientific">Oikopleura dioica</name>
    <name type="common">Tunicate</name>
    <dbReference type="NCBI Taxonomy" id="34765"/>
    <lineage>
        <taxon>Eukaryota</taxon>
        <taxon>Metazoa</taxon>
        <taxon>Chordata</taxon>
        <taxon>Tunicata</taxon>
        <taxon>Appendicularia</taxon>
        <taxon>Copelata</taxon>
        <taxon>Oikopleuridae</taxon>
        <taxon>Oikopleura</taxon>
    </lineage>
</organism>
<proteinExistence type="inferred from homology"/>
<feature type="compositionally biased region" description="Pro residues" evidence="4">
    <location>
        <begin position="349"/>
        <end position="388"/>
    </location>
</feature>
<dbReference type="Gene3D" id="6.10.280.150">
    <property type="match status" value="1"/>
</dbReference>
<dbReference type="Gene3D" id="1.20.5.340">
    <property type="match status" value="1"/>
</dbReference>
<feature type="compositionally biased region" description="Basic and acidic residues" evidence="4">
    <location>
        <begin position="197"/>
        <end position="212"/>
    </location>
</feature>
<feature type="compositionally biased region" description="Low complexity" evidence="4">
    <location>
        <begin position="260"/>
        <end position="278"/>
    </location>
</feature>
<dbReference type="GO" id="GO:2000601">
    <property type="term" value="P:positive regulation of Arp2/3 complex-mediated actin nucleation"/>
    <property type="evidence" value="ECO:0007669"/>
    <property type="project" value="TreeGrafter"/>
</dbReference>
<protein>
    <recommendedName>
        <fullName evidence="2">Wiskott-Aldrich syndrome protein family member</fullName>
        <shortName evidence="2">WASP family protein member</shortName>
    </recommendedName>
</protein>
<dbReference type="EMBL" id="FN653018">
    <property type="protein sequence ID" value="CBY21977.1"/>
    <property type="molecule type" value="Genomic_DNA"/>
</dbReference>
<evidence type="ECO:0000256" key="3">
    <source>
        <dbReference type="SAM" id="Coils"/>
    </source>
</evidence>
<keyword evidence="3" id="KW-0175">Coiled coil</keyword>
<evidence type="ECO:0000256" key="4">
    <source>
        <dbReference type="SAM" id="MobiDB-lite"/>
    </source>
</evidence>
<comment type="function">
    <text evidence="2">Downstream effector molecule involved in the transmission of signals from tyrosine kinase receptors and small GTPases to the actin cytoskeleton. Promotes formation of actin filaments. Part of the WAVE complex that regulates lamellipodia formation. The WAVE complex regulates actin filament reorganization via its interaction with the Arp2/3 complex.</text>
</comment>
<sequence length="400" mass="44623">MPLVRRSIQPQDLCRKKLPEHVESELEMVTNNALCGVISQLSDLSRHAENLFQELSLEANNFTDRARELEERVVDLSQRLSIDRNNNTEWQLRNRDIQFDRYIMARDTIPQSLKEVYDTADAPPFLEKLQKYRDDGKNCLKMYTNPDYFYLIWREKIQAENDADRKRKRDERERKKQQLKIQKNKQPENPKPASRPYFDKNQERARGKELTKSIRIANDSQSNRRGSQQNLSSNYMDTLPRKKNSNAKKPQSTTNLSHQSSMSSEISKMSIRSTSSTSKIRHQTQPSFPQPPAEPTAPSGFPLPPASGAWPQPPAGFPQAPSPSLLISGHLRTGGMPIGMTHLPSVAPQGPPGGAPPPPPPPGMAPPPGPGTGPPPPPGPGAPPPAPAPATKAMVCYFIS</sequence>
<keyword evidence="2" id="KW-0009">Actin-binding</keyword>
<evidence type="ECO:0000256" key="1">
    <source>
        <dbReference type="ARBA" id="ARBA00006993"/>
    </source>
</evidence>
<dbReference type="InterPro" id="IPR028288">
    <property type="entry name" value="SCAR/WAVE_fam"/>
</dbReference>
<comment type="subunit">
    <text evidence="2">Binds actin and the Arp2/3 complex.</text>
</comment>
<comment type="subcellular location">
    <subcellularLocation>
        <location evidence="2">Cytoplasm</location>
        <location evidence="2">Cytoskeleton</location>
    </subcellularLocation>
</comment>
<feature type="region of interest" description="Disordered" evidence="4">
    <location>
        <begin position="161"/>
        <end position="390"/>
    </location>
</feature>
<dbReference type="GO" id="GO:0003779">
    <property type="term" value="F:actin binding"/>
    <property type="evidence" value="ECO:0007669"/>
    <property type="project" value="UniProtKB-UniRule"/>
</dbReference>
<dbReference type="PANTHER" id="PTHR12902:SF1">
    <property type="entry name" value="WISKOTT-ALDRICH SYNDROME PROTEIN FAMILY MEMBER"/>
    <property type="match status" value="1"/>
</dbReference>
<evidence type="ECO:0000313" key="5">
    <source>
        <dbReference type="EMBL" id="CBY21977.1"/>
    </source>
</evidence>
<dbReference type="GO" id="GO:0030036">
    <property type="term" value="P:actin cytoskeleton organization"/>
    <property type="evidence" value="ECO:0007669"/>
    <property type="project" value="UniProtKB-UniRule"/>
</dbReference>
<feature type="compositionally biased region" description="Polar residues" evidence="4">
    <location>
        <begin position="218"/>
        <end position="236"/>
    </location>
</feature>
<feature type="compositionally biased region" description="Polar residues" evidence="4">
    <location>
        <begin position="247"/>
        <end position="259"/>
    </location>
</feature>
<dbReference type="PANTHER" id="PTHR12902">
    <property type="entry name" value="WASP-1"/>
    <property type="match status" value="1"/>
</dbReference>
<dbReference type="Proteomes" id="UP000001307">
    <property type="component" value="Unassembled WGS sequence"/>
</dbReference>
<dbReference type="GO" id="GO:0005856">
    <property type="term" value="C:cytoskeleton"/>
    <property type="evidence" value="ECO:0007669"/>
    <property type="project" value="UniProtKB-SubCell"/>
</dbReference>
<keyword evidence="6" id="KW-1185">Reference proteome</keyword>
<evidence type="ECO:0000256" key="2">
    <source>
        <dbReference type="RuleBase" id="RU367034"/>
    </source>
</evidence>
<dbReference type="GO" id="GO:0071933">
    <property type="term" value="F:Arp2/3 complex binding"/>
    <property type="evidence" value="ECO:0007669"/>
    <property type="project" value="TreeGrafter"/>
</dbReference>
<comment type="similarity">
    <text evidence="1 2">Belongs to the SCAR/WAVE family.</text>
</comment>
<dbReference type="OrthoDB" id="1060785at2759"/>
<evidence type="ECO:0000313" key="6">
    <source>
        <dbReference type="Proteomes" id="UP000001307"/>
    </source>
</evidence>
<keyword evidence="2" id="KW-0963">Cytoplasm</keyword>
<keyword evidence="2" id="KW-0206">Cytoskeleton</keyword>
<name>E4WX85_OIKDI</name>
<accession>E4WX85</accession>
<dbReference type="InParanoid" id="E4WX85"/>
<feature type="coiled-coil region" evidence="3">
    <location>
        <begin position="52"/>
        <end position="86"/>
    </location>
</feature>
<dbReference type="AlphaFoldDB" id="E4WX85"/>
<dbReference type="GO" id="GO:0034237">
    <property type="term" value="F:protein kinase A regulatory subunit binding"/>
    <property type="evidence" value="ECO:0007669"/>
    <property type="project" value="TreeGrafter"/>
</dbReference>
<reference evidence="5" key="1">
    <citation type="journal article" date="2010" name="Science">
        <title>Plasticity of animal genome architecture unmasked by rapid evolution of a pelagic tunicate.</title>
        <authorList>
            <person name="Denoeud F."/>
            <person name="Henriet S."/>
            <person name="Mungpakdee S."/>
            <person name="Aury J.M."/>
            <person name="Da Silva C."/>
            <person name="Brinkmann H."/>
            <person name="Mikhaleva J."/>
            <person name="Olsen L.C."/>
            <person name="Jubin C."/>
            <person name="Canestro C."/>
            <person name="Bouquet J.M."/>
            <person name="Danks G."/>
            <person name="Poulain J."/>
            <person name="Campsteijn C."/>
            <person name="Adamski M."/>
            <person name="Cross I."/>
            <person name="Yadetie F."/>
            <person name="Muffato M."/>
            <person name="Louis A."/>
            <person name="Butcher S."/>
            <person name="Tsagkogeorga G."/>
            <person name="Konrad A."/>
            <person name="Singh S."/>
            <person name="Jensen M.F."/>
            <person name="Cong E.H."/>
            <person name="Eikeseth-Otteraa H."/>
            <person name="Noel B."/>
            <person name="Anthouard V."/>
            <person name="Porcel B.M."/>
            <person name="Kachouri-Lafond R."/>
            <person name="Nishino A."/>
            <person name="Ugolini M."/>
            <person name="Chourrout P."/>
            <person name="Nishida H."/>
            <person name="Aasland R."/>
            <person name="Huzurbazar S."/>
            <person name="Westhof E."/>
            <person name="Delsuc F."/>
            <person name="Lehrach H."/>
            <person name="Reinhardt R."/>
            <person name="Weissenbach J."/>
            <person name="Roy S.W."/>
            <person name="Artiguenave F."/>
            <person name="Postlethwait J.H."/>
            <person name="Manak J.R."/>
            <person name="Thompson E.M."/>
            <person name="Jaillon O."/>
            <person name="Du Pasquier L."/>
            <person name="Boudinot P."/>
            <person name="Liberles D.A."/>
            <person name="Volff J.N."/>
            <person name="Philippe H."/>
            <person name="Lenhard B."/>
            <person name="Roest Crollius H."/>
            <person name="Wincker P."/>
            <person name="Chourrout D."/>
        </authorList>
    </citation>
    <scope>NUCLEOTIDE SEQUENCE [LARGE SCALE GENOMIC DNA]</scope>
</reference>